<dbReference type="RefSeq" id="WP_085759305.1">
    <property type="nucleotide sequence ID" value="NZ_CP019343.1"/>
</dbReference>
<evidence type="ECO:0000313" key="3">
    <source>
        <dbReference type="Proteomes" id="UP000193450"/>
    </source>
</evidence>
<dbReference type="AlphaFoldDB" id="A0A1X9NH18"/>
<dbReference type="EMBL" id="CP019343">
    <property type="protein sequence ID" value="ARN75135.1"/>
    <property type="molecule type" value="Genomic_DNA"/>
</dbReference>
<keyword evidence="3" id="KW-1185">Reference proteome</keyword>
<evidence type="ECO:0000256" key="1">
    <source>
        <dbReference type="SAM" id="SignalP"/>
    </source>
</evidence>
<reference evidence="2 3" key="1">
    <citation type="submission" date="2016-11" db="EMBL/GenBank/DDBJ databases">
        <title>Trade-off between light-utilization and light-protection in marine flavobacteria.</title>
        <authorList>
            <person name="Kumagai Y."/>
        </authorList>
    </citation>
    <scope>NUCLEOTIDE SEQUENCE [LARGE SCALE GENOMIC DNA]</scope>
    <source>
        <strain evidence="2 3">NBRC 107125</strain>
    </source>
</reference>
<evidence type="ECO:0000313" key="2">
    <source>
        <dbReference type="EMBL" id="ARN75135.1"/>
    </source>
</evidence>
<organism evidence="2 3">
    <name type="scientific">Oceanicoccus sagamiensis</name>
    <dbReference type="NCBI Taxonomy" id="716816"/>
    <lineage>
        <taxon>Bacteria</taxon>
        <taxon>Pseudomonadati</taxon>
        <taxon>Pseudomonadota</taxon>
        <taxon>Gammaproteobacteria</taxon>
        <taxon>Cellvibrionales</taxon>
        <taxon>Spongiibacteraceae</taxon>
        <taxon>Oceanicoccus</taxon>
    </lineage>
</organism>
<sequence length="137" mass="14513">MFKPILVLAALTLSLCANSTIVSHGDLLSDDSTDSISDTVIGREYKRLDSFDLSYAETLLAVREEGIYQGWNIADSVISGQFIAAAPGGQPLCSGHIVLGTVCGTLSGPEWSDGDFGDSFQAGTTTMHIEPVQHHSP</sequence>
<dbReference type="KEGG" id="osg:BST96_14025"/>
<dbReference type="OrthoDB" id="9849501at2"/>
<proteinExistence type="predicted"/>
<keyword evidence="1" id="KW-0732">Signal</keyword>
<name>A0A1X9NH18_9GAMM</name>
<feature type="chain" id="PRO_5012237072" evidence="1">
    <location>
        <begin position="20"/>
        <end position="137"/>
    </location>
</feature>
<protein>
    <submittedName>
        <fullName evidence="2">Uncharacterized protein</fullName>
    </submittedName>
</protein>
<feature type="signal peptide" evidence="1">
    <location>
        <begin position="1"/>
        <end position="19"/>
    </location>
</feature>
<accession>A0A1X9NH18</accession>
<gene>
    <name evidence="2" type="ORF">BST96_14025</name>
</gene>
<dbReference type="Proteomes" id="UP000193450">
    <property type="component" value="Chromosome"/>
</dbReference>